<comment type="similarity">
    <text evidence="2 13">Belongs to the SUA5 family.</text>
</comment>
<keyword evidence="9 13" id="KW-0547">Nucleotide-binding</keyword>
<feature type="binding site" evidence="14">
    <location>
        <position position="196"/>
    </location>
    <ligand>
        <name>ATP</name>
        <dbReference type="ChEBI" id="CHEBI:30616"/>
    </ligand>
</feature>
<keyword evidence="6 13" id="KW-0808">Transferase</keyword>
<evidence type="ECO:0000256" key="10">
    <source>
        <dbReference type="ARBA" id="ARBA00022840"/>
    </source>
</evidence>
<dbReference type="InterPro" id="IPR038385">
    <property type="entry name" value="Sua5/YwlC_C"/>
</dbReference>
<dbReference type="EMBL" id="QFCQ01000023">
    <property type="protein sequence ID" value="RDW13776.1"/>
    <property type="molecule type" value="Genomic_DNA"/>
</dbReference>
<evidence type="ECO:0000256" key="12">
    <source>
        <dbReference type="ARBA" id="ARBA00048366"/>
    </source>
</evidence>
<comment type="caution">
    <text evidence="16">The sequence shown here is derived from an EMBL/GenBank/DDBJ whole genome shotgun (WGS) entry which is preliminary data.</text>
</comment>
<dbReference type="GO" id="GO:0006450">
    <property type="term" value="P:regulation of translational fidelity"/>
    <property type="evidence" value="ECO:0007669"/>
    <property type="project" value="TreeGrafter"/>
</dbReference>
<dbReference type="GO" id="GO:0008033">
    <property type="term" value="P:tRNA processing"/>
    <property type="evidence" value="ECO:0007669"/>
    <property type="project" value="UniProtKB-KW"/>
</dbReference>
<evidence type="ECO:0000256" key="14">
    <source>
        <dbReference type="PIRSR" id="PIRSR004930-1"/>
    </source>
</evidence>
<feature type="domain" description="YrdC-like" evidence="15">
    <location>
        <begin position="10"/>
        <end position="200"/>
    </location>
</feature>
<evidence type="ECO:0000256" key="13">
    <source>
        <dbReference type="PIRNR" id="PIRNR004930"/>
    </source>
</evidence>
<organism evidence="16 17">
    <name type="scientific">Paracoccus thiocyanatus</name>
    <dbReference type="NCBI Taxonomy" id="34006"/>
    <lineage>
        <taxon>Bacteria</taxon>
        <taxon>Pseudomonadati</taxon>
        <taxon>Pseudomonadota</taxon>
        <taxon>Alphaproteobacteria</taxon>
        <taxon>Rhodobacterales</taxon>
        <taxon>Paracoccaceae</taxon>
        <taxon>Paracoccus</taxon>
    </lineage>
</organism>
<evidence type="ECO:0000256" key="3">
    <source>
        <dbReference type="ARBA" id="ARBA00012584"/>
    </source>
</evidence>
<dbReference type="Pfam" id="PF01300">
    <property type="entry name" value="Sua5_yciO_yrdC"/>
    <property type="match status" value="1"/>
</dbReference>
<dbReference type="EC" id="2.7.7.87" evidence="3 13"/>
<dbReference type="AlphaFoldDB" id="A0A3D8PCH3"/>
<dbReference type="PANTHER" id="PTHR17490:SF16">
    <property type="entry name" value="THREONYLCARBAMOYL-AMP SYNTHASE"/>
    <property type="match status" value="1"/>
</dbReference>
<dbReference type="Proteomes" id="UP000256679">
    <property type="component" value="Unassembled WGS sequence"/>
</dbReference>
<dbReference type="PROSITE" id="PS51163">
    <property type="entry name" value="YRDC"/>
    <property type="match status" value="1"/>
</dbReference>
<feature type="binding site" evidence="14">
    <location>
        <position position="115"/>
    </location>
    <ligand>
        <name>ATP</name>
        <dbReference type="ChEBI" id="CHEBI:30616"/>
    </ligand>
</feature>
<name>A0A3D8PCH3_9RHOB</name>
<evidence type="ECO:0000256" key="6">
    <source>
        <dbReference type="ARBA" id="ARBA00022679"/>
    </source>
</evidence>
<dbReference type="InterPro" id="IPR006070">
    <property type="entry name" value="Sua5-like_dom"/>
</dbReference>
<protein>
    <recommendedName>
        <fullName evidence="4 13">Threonylcarbamoyl-AMP synthase</fullName>
        <shortName evidence="13">TC-AMP synthase</shortName>
        <ecNumber evidence="3 13">2.7.7.87</ecNumber>
    </recommendedName>
    <alternativeName>
        <fullName evidence="11 13">L-threonylcarbamoyladenylate synthase</fullName>
    </alternativeName>
</protein>
<feature type="binding site" evidence="14">
    <location>
        <position position="64"/>
    </location>
    <ligand>
        <name>L-threonine</name>
        <dbReference type="ChEBI" id="CHEBI:57926"/>
    </ligand>
</feature>
<keyword evidence="8 13" id="KW-0548">Nucleotidyltransferase</keyword>
<dbReference type="InterPro" id="IPR010923">
    <property type="entry name" value="T(6)A37_SUA5"/>
</dbReference>
<evidence type="ECO:0000256" key="1">
    <source>
        <dbReference type="ARBA" id="ARBA00004496"/>
    </source>
</evidence>
<feature type="binding site" evidence="14">
    <location>
        <position position="182"/>
    </location>
    <ligand>
        <name>L-threonine</name>
        <dbReference type="ChEBI" id="CHEBI:57926"/>
    </ligand>
</feature>
<dbReference type="GO" id="GO:0000049">
    <property type="term" value="F:tRNA binding"/>
    <property type="evidence" value="ECO:0007669"/>
    <property type="project" value="TreeGrafter"/>
</dbReference>
<keyword evidence="17" id="KW-1185">Reference proteome</keyword>
<dbReference type="Gene3D" id="3.40.50.11030">
    <property type="entry name" value="Threonylcarbamoyl-AMP synthase, C-terminal domain"/>
    <property type="match status" value="1"/>
</dbReference>
<feature type="binding site" evidence="14">
    <location>
        <position position="149"/>
    </location>
    <ligand>
        <name>ATP</name>
        <dbReference type="ChEBI" id="CHEBI:30616"/>
    </ligand>
</feature>
<evidence type="ECO:0000256" key="9">
    <source>
        <dbReference type="ARBA" id="ARBA00022741"/>
    </source>
</evidence>
<keyword evidence="7 13" id="KW-0819">tRNA processing</keyword>
<evidence type="ECO:0000256" key="4">
    <source>
        <dbReference type="ARBA" id="ARBA00015492"/>
    </source>
</evidence>
<evidence type="ECO:0000256" key="2">
    <source>
        <dbReference type="ARBA" id="ARBA00007663"/>
    </source>
</evidence>
<feature type="binding site" evidence="14">
    <location>
        <position position="233"/>
    </location>
    <ligand>
        <name>ATP</name>
        <dbReference type="ChEBI" id="CHEBI:30616"/>
    </ligand>
</feature>
<dbReference type="GO" id="GO:0005524">
    <property type="term" value="F:ATP binding"/>
    <property type="evidence" value="ECO:0007669"/>
    <property type="project" value="UniProtKB-UniRule"/>
</dbReference>
<evidence type="ECO:0000313" key="17">
    <source>
        <dbReference type="Proteomes" id="UP000256679"/>
    </source>
</evidence>
<dbReference type="GO" id="GO:0003725">
    <property type="term" value="F:double-stranded RNA binding"/>
    <property type="evidence" value="ECO:0007669"/>
    <property type="project" value="UniProtKB-UniRule"/>
</dbReference>
<keyword evidence="5 13" id="KW-0963">Cytoplasm</keyword>
<dbReference type="InterPro" id="IPR005145">
    <property type="entry name" value="Sua5_C"/>
</dbReference>
<dbReference type="RefSeq" id="WP_115755203.1">
    <property type="nucleotide sequence ID" value="NZ_QFCQ01000023.1"/>
</dbReference>
<dbReference type="PANTHER" id="PTHR17490">
    <property type="entry name" value="SUA5"/>
    <property type="match status" value="1"/>
</dbReference>
<feature type="binding site" evidence="14">
    <location>
        <position position="119"/>
    </location>
    <ligand>
        <name>L-threonine</name>
        <dbReference type="ChEBI" id="CHEBI:57926"/>
    </ligand>
</feature>
<evidence type="ECO:0000256" key="11">
    <source>
        <dbReference type="ARBA" id="ARBA00029774"/>
    </source>
</evidence>
<evidence type="ECO:0000256" key="7">
    <source>
        <dbReference type="ARBA" id="ARBA00022694"/>
    </source>
</evidence>
<dbReference type="SUPFAM" id="SSF55821">
    <property type="entry name" value="YrdC/RibB"/>
    <property type="match status" value="1"/>
</dbReference>
<proteinExistence type="inferred from homology"/>
<evidence type="ECO:0000256" key="5">
    <source>
        <dbReference type="ARBA" id="ARBA00022490"/>
    </source>
</evidence>
<reference evidence="16 17" key="1">
    <citation type="submission" date="2018-05" db="EMBL/GenBank/DDBJ databases">
        <title>Whole genome sequencing of Paracoccus thiocyanatus SST.</title>
        <authorList>
            <person name="Ghosh W."/>
            <person name="Rameez M.J."/>
            <person name="Roy C."/>
        </authorList>
    </citation>
    <scope>NUCLEOTIDE SEQUENCE [LARGE SCALE GENOMIC DNA]</scope>
    <source>
        <strain evidence="16 17">SST</strain>
    </source>
</reference>
<comment type="function">
    <text evidence="13">Required for the formation of a threonylcarbamoyl group on adenosine at position 37 (t(6)A37) in tRNAs that read codons beginning with adenine.</text>
</comment>
<dbReference type="InterPro" id="IPR017945">
    <property type="entry name" value="DHBP_synth_RibB-like_a/b_dom"/>
</dbReference>
<dbReference type="GO" id="GO:0005737">
    <property type="term" value="C:cytoplasm"/>
    <property type="evidence" value="ECO:0007669"/>
    <property type="project" value="UniProtKB-SubCell"/>
</dbReference>
<evidence type="ECO:0000313" key="16">
    <source>
        <dbReference type="EMBL" id="RDW13776.1"/>
    </source>
</evidence>
<evidence type="ECO:0000259" key="15">
    <source>
        <dbReference type="PROSITE" id="PS51163"/>
    </source>
</evidence>
<feature type="binding site" evidence="14">
    <location>
        <position position="55"/>
    </location>
    <ligand>
        <name>ATP</name>
        <dbReference type="ChEBI" id="CHEBI:30616"/>
    </ligand>
</feature>
<feature type="binding site" evidence="14">
    <location>
        <position position="141"/>
    </location>
    <ligand>
        <name>ATP</name>
        <dbReference type="ChEBI" id="CHEBI:30616"/>
    </ligand>
</feature>
<comment type="catalytic activity">
    <reaction evidence="12 13">
        <text>L-threonine + hydrogencarbonate + ATP = L-threonylcarbamoyladenylate + diphosphate + H2O</text>
        <dbReference type="Rhea" id="RHEA:36407"/>
        <dbReference type="ChEBI" id="CHEBI:15377"/>
        <dbReference type="ChEBI" id="CHEBI:17544"/>
        <dbReference type="ChEBI" id="CHEBI:30616"/>
        <dbReference type="ChEBI" id="CHEBI:33019"/>
        <dbReference type="ChEBI" id="CHEBI:57926"/>
        <dbReference type="ChEBI" id="CHEBI:73682"/>
        <dbReference type="EC" id="2.7.7.87"/>
    </reaction>
</comment>
<feature type="binding site" evidence="14">
    <location>
        <position position="59"/>
    </location>
    <ligand>
        <name>ATP</name>
        <dbReference type="ChEBI" id="CHEBI:30616"/>
    </ligand>
</feature>
<dbReference type="InterPro" id="IPR050156">
    <property type="entry name" value="TC-AMP_synthase_SUA5"/>
</dbReference>
<keyword evidence="10 13" id="KW-0067">ATP-binding</keyword>
<comment type="subcellular location">
    <subcellularLocation>
        <location evidence="1 13">Cytoplasm</location>
    </subcellularLocation>
</comment>
<gene>
    <name evidence="16" type="ORF">DIE28_06170</name>
</gene>
<dbReference type="GO" id="GO:0061710">
    <property type="term" value="F:L-threonylcarbamoyladenylate synthase"/>
    <property type="evidence" value="ECO:0007669"/>
    <property type="project" value="UniProtKB-EC"/>
</dbReference>
<feature type="binding site" evidence="14">
    <location>
        <position position="32"/>
    </location>
    <ligand>
        <name>L-threonine</name>
        <dbReference type="ChEBI" id="CHEBI:57926"/>
    </ligand>
</feature>
<dbReference type="NCBIfam" id="TIGR00057">
    <property type="entry name" value="L-threonylcarbamoyladenylate synthase"/>
    <property type="match status" value="1"/>
</dbReference>
<dbReference type="Gene3D" id="3.90.870.10">
    <property type="entry name" value="DHBP synthase"/>
    <property type="match status" value="1"/>
</dbReference>
<feature type="binding site" evidence="14">
    <location>
        <position position="139"/>
    </location>
    <ligand>
        <name>L-threonine</name>
        <dbReference type="ChEBI" id="CHEBI:57926"/>
    </ligand>
</feature>
<accession>A0A3D8PCH3</accession>
<dbReference type="Pfam" id="PF03481">
    <property type="entry name" value="Sua5_C"/>
    <property type="match status" value="1"/>
</dbReference>
<evidence type="ECO:0000256" key="8">
    <source>
        <dbReference type="ARBA" id="ARBA00022695"/>
    </source>
</evidence>
<dbReference type="PIRSF" id="PIRSF004930">
    <property type="entry name" value="Tln_factor_SUA5"/>
    <property type="match status" value="1"/>
</dbReference>
<sequence length="316" mass="31806">MQTLILGHDPQGIAAAAELLAQGEPVAIPTETVYGLAGDARDAQAVARIYQAKGRPSFNPLIVHVPDLAAAERIAVFDDAARALAGAFWPGALTMVLPLRPGAGIASLVTAGLDTVAIRVPAHPLAQAVLRAFGGPLAAPSANPSGRISPTAAAHVADPESGLGGRIAAVLDGGACPVGVESTIIGWADGRPALLRPGGIAAQAVEAVLDRPLARPAAQAGAPTAPGQLSSHYAPRASLRLNAQAARPGEVLIGFGPVPAELSLSEAGDLTQAAARLFDLLHRADADGRPIAVAPVPEDGLGAAINDRLRRAAAPR</sequence>